<evidence type="ECO:0000313" key="2">
    <source>
        <dbReference type="EMBL" id="RDX66112.1"/>
    </source>
</evidence>
<feature type="non-terminal residue" evidence="2">
    <location>
        <position position="1"/>
    </location>
</feature>
<proteinExistence type="predicted"/>
<evidence type="ECO:0000256" key="1">
    <source>
        <dbReference type="SAM" id="MobiDB-lite"/>
    </source>
</evidence>
<gene>
    <name evidence="2" type="ORF">CR513_55159</name>
</gene>
<comment type="caution">
    <text evidence="2">The sequence shown here is derived from an EMBL/GenBank/DDBJ whole genome shotgun (WGS) entry which is preliminary data.</text>
</comment>
<protein>
    <submittedName>
        <fullName evidence="2">Uncharacterized protein</fullName>
    </submittedName>
</protein>
<dbReference type="EMBL" id="QJKJ01013587">
    <property type="protein sequence ID" value="RDX66112.1"/>
    <property type="molecule type" value="Genomic_DNA"/>
</dbReference>
<dbReference type="Proteomes" id="UP000257109">
    <property type="component" value="Unassembled WGS sequence"/>
</dbReference>
<sequence>MLCGNEANMDGSTSQIIQERRHPRRPRGVCESHIVGRALASKIAKMLAVCSHSQNPTRTITLDYVTMTLPQVGLFPTSSGTNKIPDHGSGLLHKVNRGKVDRHYLD</sequence>
<name>A0A371EJA2_MUCPR</name>
<organism evidence="2 3">
    <name type="scientific">Mucuna pruriens</name>
    <name type="common">Velvet bean</name>
    <name type="synonym">Dolichos pruriens</name>
    <dbReference type="NCBI Taxonomy" id="157652"/>
    <lineage>
        <taxon>Eukaryota</taxon>
        <taxon>Viridiplantae</taxon>
        <taxon>Streptophyta</taxon>
        <taxon>Embryophyta</taxon>
        <taxon>Tracheophyta</taxon>
        <taxon>Spermatophyta</taxon>
        <taxon>Magnoliopsida</taxon>
        <taxon>eudicotyledons</taxon>
        <taxon>Gunneridae</taxon>
        <taxon>Pentapetalae</taxon>
        <taxon>rosids</taxon>
        <taxon>fabids</taxon>
        <taxon>Fabales</taxon>
        <taxon>Fabaceae</taxon>
        <taxon>Papilionoideae</taxon>
        <taxon>50 kb inversion clade</taxon>
        <taxon>NPAAA clade</taxon>
        <taxon>indigoferoid/millettioid clade</taxon>
        <taxon>Phaseoleae</taxon>
        <taxon>Mucuna</taxon>
    </lineage>
</organism>
<dbReference type="AlphaFoldDB" id="A0A371EJA2"/>
<keyword evidence="3" id="KW-1185">Reference proteome</keyword>
<reference evidence="2" key="1">
    <citation type="submission" date="2018-05" db="EMBL/GenBank/DDBJ databases">
        <title>Draft genome of Mucuna pruriens seed.</title>
        <authorList>
            <person name="Nnadi N.E."/>
            <person name="Vos R."/>
            <person name="Hasami M.H."/>
            <person name="Devisetty U.K."/>
            <person name="Aguiy J.C."/>
        </authorList>
    </citation>
    <scope>NUCLEOTIDE SEQUENCE [LARGE SCALE GENOMIC DNA]</scope>
    <source>
        <strain evidence="2">JCA_2017</strain>
    </source>
</reference>
<evidence type="ECO:0000313" key="3">
    <source>
        <dbReference type="Proteomes" id="UP000257109"/>
    </source>
</evidence>
<feature type="region of interest" description="Disordered" evidence="1">
    <location>
        <begin position="1"/>
        <end position="27"/>
    </location>
</feature>
<accession>A0A371EJA2</accession>